<gene>
    <name evidence="8" type="ORF">SADUNF_Sadunf07G0084000</name>
</gene>
<feature type="domain" description="Core Histone H2A/H2B/H3" evidence="7">
    <location>
        <begin position="639"/>
        <end position="726"/>
    </location>
</feature>
<feature type="coiled-coil region" evidence="5">
    <location>
        <begin position="734"/>
        <end position="793"/>
    </location>
</feature>
<feature type="coiled-coil region" evidence="5">
    <location>
        <begin position="822"/>
        <end position="950"/>
    </location>
</feature>
<dbReference type="PANTHER" id="PTHR21243">
    <property type="entry name" value="PROTEIN SCAI"/>
    <property type="match status" value="1"/>
</dbReference>
<reference evidence="8 9" key="1">
    <citation type="submission" date="2020-10" db="EMBL/GenBank/DDBJ databases">
        <title>Plant Genome Project.</title>
        <authorList>
            <person name="Zhang R.-G."/>
        </authorList>
    </citation>
    <scope>NUCLEOTIDE SEQUENCE [LARGE SCALE GENOMIC DNA]</scope>
    <source>
        <strain evidence="8">FAFU-HL-1</strain>
        <tissue evidence="8">Leaf</tissue>
    </source>
</reference>
<dbReference type="GO" id="GO:0030527">
    <property type="term" value="F:structural constituent of chromatin"/>
    <property type="evidence" value="ECO:0007669"/>
    <property type="project" value="InterPro"/>
</dbReference>
<dbReference type="CDD" id="cd22911">
    <property type="entry name" value="HFD_H3"/>
    <property type="match status" value="1"/>
</dbReference>
<dbReference type="GO" id="GO:0046982">
    <property type="term" value="F:protein heterodimerization activity"/>
    <property type="evidence" value="ECO:0007669"/>
    <property type="project" value="InterPro"/>
</dbReference>
<dbReference type="GO" id="GO:0005654">
    <property type="term" value="C:nucleoplasm"/>
    <property type="evidence" value="ECO:0007669"/>
    <property type="project" value="UniProtKB-ARBA"/>
</dbReference>
<feature type="region of interest" description="Disordered" evidence="6">
    <location>
        <begin position="362"/>
        <end position="397"/>
    </location>
</feature>
<accession>A0A835K059</accession>
<dbReference type="InterPro" id="IPR022709">
    <property type="entry name" value="SCAI"/>
</dbReference>
<proteinExistence type="inferred from homology"/>
<keyword evidence="4" id="KW-0007">Acetylation</keyword>
<dbReference type="InterPro" id="IPR000164">
    <property type="entry name" value="Histone_H3/CENP-A"/>
</dbReference>
<keyword evidence="5" id="KW-0175">Coiled coil</keyword>
<evidence type="ECO:0000256" key="6">
    <source>
        <dbReference type="SAM" id="MobiDB-lite"/>
    </source>
</evidence>
<dbReference type="EMBL" id="JADGMS010000007">
    <property type="protein sequence ID" value="KAF9678898.1"/>
    <property type="molecule type" value="Genomic_DNA"/>
</dbReference>
<dbReference type="GO" id="GO:0000786">
    <property type="term" value="C:nucleosome"/>
    <property type="evidence" value="ECO:0007669"/>
    <property type="project" value="InterPro"/>
</dbReference>
<dbReference type="Pfam" id="PF00125">
    <property type="entry name" value="Histone"/>
    <property type="match status" value="1"/>
</dbReference>
<evidence type="ECO:0000259" key="7">
    <source>
        <dbReference type="Pfam" id="PF00125"/>
    </source>
</evidence>
<dbReference type="OrthoDB" id="525027at2759"/>
<evidence type="ECO:0000313" key="8">
    <source>
        <dbReference type="EMBL" id="KAF9678898.1"/>
    </source>
</evidence>
<dbReference type="Pfam" id="PF12070">
    <property type="entry name" value="SCAI"/>
    <property type="match status" value="1"/>
</dbReference>
<comment type="subcellular location">
    <subcellularLocation>
        <location evidence="1">Chromosome</location>
    </subcellularLocation>
</comment>
<keyword evidence="3" id="KW-0158">Chromosome</keyword>
<dbReference type="SUPFAM" id="SSF47113">
    <property type="entry name" value="Histone-fold"/>
    <property type="match status" value="1"/>
</dbReference>
<dbReference type="PROSITE" id="PS00959">
    <property type="entry name" value="HISTONE_H3_2"/>
    <property type="match status" value="1"/>
</dbReference>
<feature type="region of interest" description="Disordered" evidence="6">
    <location>
        <begin position="599"/>
        <end position="638"/>
    </location>
</feature>
<dbReference type="SMART" id="SM00428">
    <property type="entry name" value="H3"/>
    <property type="match status" value="1"/>
</dbReference>
<dbReference type="InterPro" id="IPR007125">
    <property type="entry name" value="H2A/H2B/H3"/>
</dbReference>
<feature type="compositionally biased region" description="Basic and acidic residues" evidence="6">
    <location>
        <begin position="1225"/>
        <end position="1262"/>
    </location>
</feature>
<organism evidence="8 9">
    <name type="scientific">Salix dunnii</name>
    <dbReference type="NCBI Taxonomy" id="1413687"/>
    <lineage>
        <taxon>Eukaryota</taxon>
        <taxon>Viridiplantae</taxon>
        <taxon>Streptophyta</taxon>
        <taxon>Embryophyta</taxon>
        <taxon>Tracheophyta</taxon>
        <taxon>Spermatophyta</taxon>
        <taxon>Magnoliopsida</taxon>
        <taxon>eudicotyledons</taxon>
        <taxon>Gunneridae</taxon>
        <taxon>Pentapetalae</taxon>
        <taxon>rosids</taxon>
        <taxon>fabids</taxon>
        <taxon>Malpighiales</taxon>
        <taxon>Salicaceae</taxon>
        <taxon>Saliceae</taxon>
        <taxon>Salix</taxon>
    </lineage>
</organism>
<feature type="compositionally biased region" description="Basic and acidic residues" evidence="6">
    <location>
        <begin position="1189"/>
        <end position="1198"/>
    </location>
</feature>
<evidence type="ECO:0000256" key="5">
    <source>
        <dbReference type="SAM" id="Coils"/>
    </source>
</evidence>
<comment type="caution">
    <text evidence="8">The sequence shown here is derived from an EMBL/GenBank/DDBJ whole genome shotgun (WGS) entry which is preliminary data.</text>
</comment>
<dbReference type="Proteomes" id="UP000657918">
    <property type="component" value="Unassembled WGS sequence"/>
</dbReference>
<name>A0A835K059_9ROSI</name>
<evidence type="ECO:0000256" key="1">
    <source>
        <dbReference type="ARBA" id="ARBA00004286"/>
    </source>
</evidence>
<comment type="similarity">
    <text evidence="2">Belongs to the histone H3 family.</text>
</comment>
<dbReference type="PROSITE" id="PS00322">
    <property type="entry name" value="HISTONE_H3_1"/>
    <property type="match status" value="1"/>
</dbReference>
<feature type="coiled-coil region" evidence="5">
    <location>
        <begin position="1007"/>
        <end position="1041"/>
    </location>
</feature>
<feature type="compositionally biased region" description="Basic and acidic residues" evidence="6">
    <location>
        <begin position="1275"/>
        <end position="1294"/>
    </location>
</feature>
<dbReference type="GO" id="GO:0003677">
    <property type="term" value="F:DNA binding"/>
    <property type="evidence" value="ECO:0007669"/>
    <property type="project" value="InterPro"/>
</dbReference>
<evidence type="ECO:0000256" key="3">
    <source>
        <dbReference type="ARBA" id="ARBA00022454"/>
    </source>
</evidence>
<dbReference type="GO" id="GO:0006351">
    <property type="term" value="P:DNA-templated transcription"/>
    <property type="evidence" value="ECO:0007669"/>
    <property type="project" value="InterPro"/>
</dbReference>
<feature type="compositionally biased region" description="Basic and acidic residues" evidence="6">
    <location>
        <begin position="367"/>
        <end position="378"/>
    </location>
</feature>
<evidence type="ECO:0000256" key="4">
    <source>
        <dbReference type="ARBA" id="ARBA00022990"/>
    </source>
</evidence>
<evidence type="ECO:0000313" key="9">
    <source>
        <dbReference type="Proteomes" id="UP000657918"/>
    </source>
</evidence>
<dbReference type="PRINTS" id="PR00622">
    <property type="entry name" value="HISTONEH3"/>
</dbReference>
<sequence length="1360" mass="155326">MAKKENEDASQTFRALVESADRKFGRVRDLPLYGRAPQNHYFQKVFKAYMRLWKYQQENRSKLVESGLNRWEIGEIASRIGQLYFNQYMRSSEARFLVEAYVFYEAILERRYFDARGSGKPKVDVGVRFKELRFYARFLLVALIFNKVDMVRLLAERIKGLVDDSKTNFRETNFKEWKLVVQEIFRFMEVDTAFTNVRPLRYCALFDSHPASRPYLARFHAKKIVKFRDALLTSYHRNEVKFAELTLDTYRMMQCLEWEPSGSFFQKNRVESVYQKHPVESNENGTVIDHSGAASGLIDINLAADLTDPTLPPNPRKAVLYRPSVTHFLAVMATICEELPPESIVLIYLSAPGKAACSNLSQAESSGESRRSSKDKVVSGEYGTEKSSAPESHCNGKRESSDYYDNYLWLGPRGYGGSNALYPGDIIPFTRRPLFLIIDSDSSHAFKAERREPVALLLSPLKPAFKNLSAVDTTHSGSQFTFFLTAPLQAFCQMVGLTSADYDMDFYDDAEEILSIAFSEWEVILCTSKGLDLVWAQVLSDPFLRRLILRSVLSAFCPLEDEQYLPVCLPHLPNSVSARCEAVQSAVIRLANHLKMARTKQTARKSTGGKAPRKQLATKAARKSAPTTGGVKKPHRYRPGTVALREIRKYQKSTELLIRKLPFQRLVREIAQDFKTDLRFQSHAVLALQEAAEAYLVGLFEDTNLCAIHAKRVTIMPKDIQLARRIRGEPRNQYQVLQSKMQQAKGKVEEELRNTKEILTVAERERDKARDELNEMKKVADESNAMLKEAMSNVVESLSKSKQELRIKEMTITSLKVEVGKLQELEAKLLENDNSLENLKQEFTKVKSAEAHSLDLLSQSKKRIQELEAEVQRGKEAEMKLLDSFVAQTKQLEQTKLLLEESKLEITSLHTRVEEWEKHGGDKISLQKELESVKSELQLARQNRTRAQEGGKHSASKTKNRLEGMELLKHELKLATEAEENSKKAMDDLVLALSEVATDASHTREKLVSTQKELEHFKKEAEKFQENLNSIEDKYRNLLNVAAKESDRYRKTTERLRIEAEESLLAWNEKETGFVDCIKRAEDEKSCALKENSKLLELLKTAEDMNGISKQETQKVRDILKQALNEANVAKEAAGIARAENSQLKDVLTEKDIALVFITQENENLRINESAALEHIKELKKFLSEASEKEFNVEDKGNQLKKKTQNAQEKQHKDGKKPGHSCSCHLKELITSHKHKDADDNNRTPDKKNNNDGDGDSVKSDPLRGSIFDDQAESPEAKPEDYDHLDDSENERNSMRKRAYLRRFGDILLRRGGSNRRGQPVGGEDPRKELQPSTLVFFEDEKNKQYLKIGTLINKYTCHL</sequence>
<dbReference type="GO" id="GO:0003714">
    <property type="term" value="F:transcription corepressor activity"/>
    <property type="evidence" value="ECO:0007669"/>
    <property type="project" value="InterPro"/>
</dbReference>
<keyword evidence="9" id="KW-1185">Reference proteome</keyword>
<evidence type="ECO:0000256" key="2">
    <source>
        <dbReference type="ARBA" id="ARBA00010343"/>
    </source>
</evidence>
<dbReference type="Gene3D" id="1.10.20.10">
    <property type="entry name" value="Histone, subunit A"/>
    <property type="match status" value="1"/>
</dbReference>
<feature type="region of interest" description="Disordered" evidence="6">
    <location>
        <begin position="1189"/>
        <end position="1297"/>
    </location>
</feature>
<protein>
    <recommendedName>
        <fullName evidence="7">Core Histone H2A/H2B/H3 domain-containing protein</fullName>
    </recommendedName>
</protein>
<dbReference type="FunFam" id="1.10.20.10:FF:000001">
    <property type="entry name" value="Histone H3"/>
    <property type="match status" value="1"/>
</dbReference>
<dbReference type="InterPro" id="IPR009072">
    <property type="entry name" value="Histone-fold"/>
</dbReference>